<dbReference type="PANTHER" id="PTHR30269">
    <property type="entry name" value="TRANSMEMBRANE PROTEIN YFCA"/>
    <property type="match status" value="1"/>
</dbReference>
<dbReference type="PANTHER" id="PTHR30269:SF32">
    <property type="entry name" value="MEMBRANE TRANSPORTER PROTEIN-RELATED"/>
    <property type="match status" value="1"/>
</dbReference>
<evidence type="ECO:0000256" key="1">
    <source>
        <dbReference type="ARBA" id="ARBA00004651"/>
    </source>
</evidence>
<organism evidence="9 10">
    <name type="scientific">Nannocystis punicea</name>
    <dbReference type="NCBI Taxonomy" id="2995304"/>
    <lineage>
        <taxon>Bacteria</taxon>
        <taxon>Pseudomonadati</taxon>
        <taxon>Myxococcota</taxon>
        <taxon>Polyangia</taxon>
        <taxon>Nannocystales</taxon>
        <taxon>Nannocystaceae</taxon>
        <taxon>Nannocystis</taxon>
    </lineage>
</organism>
<evidence type="ECO:0000256" key="6">
    <source>
        <dbReference type="ARBA" id="ARBA00022989"/>
    </source>
</evidence>
<evidence type="ECO:0000256" key="3">
    <source>
        <dbReference type="ARBA" id="ARBA00022448"/>
    </source>
</evidence>
<accession>A0ABY7H6F9</accession>
<protein>
    <recommendedName>
        <fullName evidence="8">Probable membrane transporter protein</fullName>
    </recommendedName>
</protein>
<feature type="transmembrane region" description="Helical" evidence="8">
    <location>
        <begin position="221"/>
        <end position="237"/>
    </location>
</feature>
<dbReference type="InterPro" id="IPR002781">
    <property type="entry name" value="TM_pro_TauE-like"/>
</dbReference>
<dbReference type="InterPro" id="IPR052017">
    <property type="entry name" value="TSUP"/>
</dbReference>
<gene>
    <name evidence="9" type="ORF">O0S08_00480</name>
</gene>
<name>A0ABY7H6F9_9BACT</name>
<feature type="transmembrane region" description="Helical" evidence="8">
    <location>
        <begin position="70"/>
        <end position="90"/>
    </location>
</feature>
<dbReference type="EMBL" id="CP114040">
    <property type="protein sequence ID" value="WAS94609.1"/>
    <property type="molecule type" value="Genomic_DNA"/>
</dbReference>
<evidence type="ECO:0000256" key="8">
    <source>
        <dbReference type="RuleBase" id="RU363041"/>
    </source>
</evidence>
<dbReference type="Pfam" id="PF01925">
    <property type="entry name" value="TauE"/>
    <property type="match status" value="1"/>
</dbReference>
<sequence>MEIGLLLLLGWVAGWLTTVAGLGGGVFLILALSLRMSPAEALALSSPALLVGNLHRWAVGRDEVDRRIAWPFALGALPGSALGGLLVVAMPTAVLQLLLVLTSALALARALGWWLPRPPPAAALVPAGAAIGAMAATTGSAGLAIGAILQSAGLSGAAYVATAAATAVAMHVGRIAAYGFGGLVTGETALLSAALALAILAGNLAGGRVRKRLSAPACSRIELGVLFACVALALAGLA</sequence>
<evidence type="ECO:0000313" key="9">
    <source>
        <dbReference type="EMBL" id="WAS94609.1"/>
    </source>
</evidence>
<evidence type="ECO:0000256" key="2">
    <source>
        <dbReference type="ARBA" id="ARBA00009142"/>
    </source>
</evidence>
<comment type="similarity">
    <text evidence="2 8">Belongs to the 4-toluene sulfonate uptake permease (TSUP) (TC 2.A.102) family.</text>
</comment>
<keyword evidence="7 8" id="KW-0472">Membrane</keyword>
<feature type="transmembrane region" description="Helical" evidence="8">
    <location>
        <begin position="97"/>
        <end position="115"/>
    </location>
</feature>
<reference evidence="9" key="1">
    <citation type="submission" date="2022-11" db="EMBL/GenBank/DDBJ databases">
        <title>Minimal conservation of predation-associated metabolite biosynthetic gene clusters underscores biosynthetic potential of Myxococcota including descriptions for ten novel species: Archangium lansinium sp. nov., Myxococcus landrumus sp. nov., Nannocystis bai.</title>
        <authorList>
            <person name="Ahearne A."/>
            <person name="Stevens C."/>
            <person name="Dowd S."/>
        </authorList>
    </citation>
    <scope>NUCLEOTIDE SEQUENCE</scope>
    <source>
        <strain evidence="9">Fl3</strain>
    </source>
</reference>
<dbReference type="RefSeq" id="WP_269036943.1">
    <property type="nucleotide sequence ID" value="NZ_CP114040.1"/>
</dbReference>
<feature type="transmembrane region" description="Helical" evidence="8">
    <location>
        <begin position="189"/>
        <end position="209"/>
    </location>
</feature>
<evidence type="ECO:0000256" key="5">
    <source>
        <dbReference type="ARBA" id="ARBA00022692"/>
    </source>
</evidence>
<keyword evidence="10" id="KW-1185">Reference proteome</keyword>
<proteinExistence type="inferred from homology"/>
<keyword evidence="3" id="KW-0813">Transport</keyword>
<keyword evidence="4 8" id="KW-1003">Cell membrane</keyword>
<evidence type="ECO:0000256" key="7">
    <source>
        <dbReference type="ARBA" id="ARBA00023136"/>
    </source>
</evidence>
<keyword evidence="6 8" id="KW-1133">Transmembrane helix</keyword>
<feature type="transmembrane region" description="Helical" evidence="8">
    <location>
        <begin position="12"/>
        <end position="34"/>
    </location>
</feature>
<feature type="transmembrane region" description="Helical" evidence="8">
    <location>
        <begin position="156"/>
        <end position="177"/>
    </location>
</feature>
<comment type="subcellular location">
    <subcellularLocation>
        <location evidence="1 8">Cell membrane</location>
        <topology evidence="1 8">Multi-pass membrane protein</topology>
    </subcellularLocation>
</comment>
<evidence type="ECO:0000256" key="4">
    <source>
        <dbReference type="ARBA" id="ARBA00022475"/>
    </source>
</evidence>
<dbReference type="Proteomes" id="UP001164459">
    <property type="component" value="Chromosome"/>
</dbReference>
<feature type="transmembrane region" description="Helical" evidence="8">
    <location>
        <begin position="121"/>
        <end position="149"/>
    </location>
</feature>
<evidence type="ECO:0000313" key="10">
    <source>
        <dbReference type="Proteomes" id="UP001164459"/>
    </source>
</evidence>
<keyword evidence="5 8" id="KW-0812">Transmembrane</keyword>